<evidence type="ECO:0000313" key="3">
    <source>
        <dbReference type="EMBL" id="MBF1129682.1"/>
    </source>
</evidence>
<comment type="subcellular location">
    <subcellularLocation>
        <location evidence="2">Cell membrane</location>
        <topology evidence="2">Multi-pass membrane protein</topology>
    </subcellularLocation>
</comment>
<dbReference type="Gene3D" id="1.10.1760.20">
    <property type="match status" value="1"/>
</dbReference>
<gene>
    <name evidence="3" type="ORF">HXL70_06515</name>
</gene>
<dbReference type="GO" id="GO:0005886">
    <property type="term" value="C:plasma membrane"/>
    <property type="evidence" value="ECO:0007669"/>
    <property type="project" value="UniProtKB-SubCell"/>
</dbReference>
<dbReference type="InterPro" id="IPR003784">
    <property type="entry name" value="BioY"/>
</dbReference>
<dbReference type="Pfam" id="PF02632">
    <property type="entry name" value="BioY"/>
    <property type="match status" value="1"/>
</dbReference>
<keyword evidence="2" id="KW-0472">Membrane</keyword>
<dbReference type="EMBL" id="JABZMK010000043">
    <property type="protein sequence ID" value="MBF1129682.1"/>
    <property type="molecule type" value="Genomic_DNA"/>
</dbReference>
<name>A0A930B8P1_9FIRM</name>
<evidence type="ECO:0000256" key="2">
    <source>
        <dbReference type="PIRNR" id="PIRNR016661"/>
    </source>
</evidence>
<proteinExistence type="inferred from homology"/>
<sequence length="187" mass="20097">MDRNKFHYMSGAALFAGIMAVLSQFAFPVGAVPVTLQTFVCAFAGGVLGWKWGAVSISVWLLLGALGVPILTMGKAGVGIFLSPVGGYYIGFILMAGFSGIYLKEKSRFFTQGVFALLGLILCYALGTVWFMMYFSLGLGKGMPLWTALTMTVFPFIGFDLIKVAAGVFCGIRIQKALRNAGLFLNE</sequence>
<evidence type="ECO:0000313" key="4">
    <source>
        <dbReference type="Proteomes" id="UP000757890"/>
    </source>
</evidence>
<keyword evidence="2" id="KW-1003">Cell membrane</keyword>
<reference evidence="3" key="1">
    <citation type="submission" date="2020-04" db="EMBL/GenBank/DDBJ databases">
        <title>Deep metagenomics examines the oral microbiome during advanced dental caries in children, revealing novel taxa and co-occurrences with host molecules.</title>
        <authorList>
            <person name="Baker J.L."/>
            <person name="Morton J.T."/>
            <person name="Dinis M."/>
            <person name="Alvarez R."/>
            <person name="Tran N.C."/>
            <person name="Knight R."/>
            <person name="Edlund A."/>
        </authorList>
    </citation>
    <scope>NUCLEOTIDE SEQUENCE</scope>
    <source>
        <strain evidence="3">JCVI_32_bin.14</strain>
    </source>
</reference>
<keyword evidence="2" id="KW-0813">Transport</keyword>
<comment type="caution">
    <text evidence="3">The sequence shown here is derived from an EMBL/GenBank/DDBJ whole genome shotgun (WGS) entry which is preliminary data.</text>
</comment>
<dbReference type="RefSeq" id="WP_007069516.1">
    <property type="nucleotide sequence ID" value="NZ_CAKXHC010000010.1"/>
</dbReference>
<dbReference type="Proteomes" id="UP000757890">
    <property type="component" value="Unassembled WGS sequence"/>
</dbReference>
<evidence type="ECO:0000256" key="1">
    <source>
        <dbReference type="ARBA" id="ARBA00010692"/>
    </source>
</evidence>
<dbReference type="AlphaFoldDB" id="A0A930B8P1"/>
<protein>
    <recommendedName>
        <fullName evidence="2">Biotin transporter</fullName>
    </recommendedName>
</protein>
<dbReference type="GO" id="GO:0015225">
    <property type="term" value="F:biotin transmembrane transporter activity"/>
    <property type="evidence" value="ECO:0007669"/>
    <property type="project" value="UniProtKB-UniRule"/>
</dbReference>
<accession>A0A930B8P1</accession>
<comment type="similarity">
    <text evidence="1 2">Belongs to the BioY family.</text>
</comment>
<dbReference type="GeneID" id="78277257"/>
<dbReference type="PANTHER" id="PTHR34295:SF1">
    <property type="entry name" value="BIOTIN TRANSPORTER BIOY"/>
    <property type="match status" value="1"/>
</dbReference>
<dbReference type="PANTHER" id="PTHR34295">
    <property type="entry name" value="BIOTIN TRANSPORTER BIOY"/>
    <property type="match status" value="1"/>
</dbReference>
<dbReference type="PIRSF" id="PIRSF016661">
    <property type="entry name" value="BioY"/>
    <property type="match status" value="1"/>
</dbReference>
<organism evidence="3 4">
    <name type="scientific">Dialister invisus</name>
    <dbReference type="NCBI Taxonomy" id="218538"/>
    <lineage>
        <taxon>Bacteria</taxon>
        <taxon>Bacillati</taxon>
        <taxon>Bacillota</taxon>
        <taxon>Negativicutes</taxon>
        <taxon>Veillonellales</taxon>
        <taxon>Veillonellaceae</taxon>
        <taxon>Dialister</taxon>
    </lineage>
</organism>